<evidence type="ECO:0000256" key="8">
    <source>
        <dbReference type="ARBA" id="ARBA00023136"/>
    </source>
</evidence>
<evidence type="ECO:0000256" key="11">
    <source>
        <dbReference type="PROSITE-ProRule" id="PRU01360"/>
    </source>
</evidence>
<keyword evidence="5 11" id="KW-0812">Transmembrane</keyword>
<dbReference type="Pfam" id="PF07715">
    <property type="entry name" value="Plug"/>
    <property type="match status" value="1"/>
</dbReference>
<feature type="domain" description="TonB-dependent receptor plug" evidence="15">
    <location>
        <begin position="68"/>
        <end position="176"/>
    </location>
</feature>
<dbReference type="InterPro" id="IPR000531">
    <property type="entry name" value="Beta-barrel_TonB"/>
</dbReference>
<keyword evidence="6 13" id="KW-0732">Signal</keyword>
<dbReference type="RefSeq" id="WP_285231352.1">
    <property type="nucleotide sequence ID" value="NZ_CP116346.1"/>
</dbReference>
<keyword evidence="9 16" id="KW-0675">Receptor</keyword>
<dbReference type="InterPro" id="IPR012910">
    <property type="entry name" value="Plug_dom"/>
</dbReference>
<dbReference type="InterPro" id="IPR036942">
    <property type="entry name" value="Beta-barrel_TonB_sf"/>
</dbReference>
<keyword evidence="4 11" id="KW-1134">Transmembrane beta strand</keyword>
<evidence type="ECO:0000256" key="7">
    <source>
        <dbReference type="ARBA" id="ARBA00023077"/>
    </source>
</evidence>
<evidence type="ECO:0000256" key="9">
    <source>
        <dbReference type="ARBA" id="ARBA00023170"/>
    </source>
</evidence>
<proteinExistence type="inferred from homology"/>
<feature type="domain" description="TonB-dependent receptor-like beta-barrel" evidence="14">
    <location>
        <begin position="242"/>
        <end position="634"/>
    </location>
</feature>
<dbReference type="PANTHER" id="PTHR30069">
    <property type="entry name" value="TONB-DEPENDENT OUTER MEMBRANE RECEPTOR"/>
    <property type="match status" value="1"/>
</dbReference>
<keyword evidence="17" id="KW-1185">Reference proteome</keyword>
<dbReference type="Gene3D" id="2.40.170.20">
    <property type="entry name" value="TonB-dependent receptor, beta-barrel domain"/>
    <property type="match status" value="1"/>
</dbReference>
<name>A0AA95SJR7_9BURK</name>
<comment type="subcellular location">
    <subcellularLocation>
        <location evidence="1 11">Cell outer membrane</location>
        <topology evidence="1 11">Multi-pass membrane protein</topology>
    </subcellularLocation>
</comment>
<dbReference type="InterPro" id="IPR037066">
    <property type="entry name" value="Plug_dom_sf"/>
</dbReference>
<dbReference type="Gene3D" id="2.170.130.10">
    <property type="entry name" value="TonB-dependent receptor, plug domain"/>
    <property type="match status" value="1"/>
</dbReference>
<evidence type="ECO:0000256" key="13">
    <source>
        <dbReference type="SAM" id="SignalP"/>
    </source>
</evidence>
<dbReference type="SUPFAM" id="SSF56935">
    <property type="entry name" value="Porins"/>
    <property type="match status" value="1"/>
</dbReference>
<evidence type="ECO:0000259" key="15">
    <source>
        <dbReference type="Pfam" id="PF07715"/>
    </source>
</evidence>
<dbReference type="PANTHER" id="PTHR30069:SF29">
    <property type="entry name" value="HEMOGLOBIN AND HEMOGLOBIN-HAPTOGLOBIN-BINDING PROTEIN 1-RELATED"/>
    <property type="match status" value="1"/>
</dbReference>
<evidence type="ECO:0000256" key="6">
    <source>
        <dbReference type="ARBA" id="ARBA00022729"/>
    </source>
</evidence>
<comment type="similarity">
    <text evidence="2 11 12">Belongs to the TonB-dependent receptor family.</text>
</comment>
<evidence type="ECO:0000313" key="16">
    <source>
        <dbReference type="EMBL" id="WIT10283.1"/>
    </source>
</evidence>
<evidence type="ECO:0000313" key="17">
    <source>
        <dbReference type="Proteomes" id="UP001177769"/>
    </source>
</evidence>
<dbReference type="GO" id="GO:0044718">
    <property type="term" value="P:siderophore transmembrane transport"/>
    <property type="evidence" value="ECO:0007669"/>
    <property type="project" value="TreeGrafter"/>
</dbReference>
<evidence type="ECO:0000256" key="1">
    <source>
        <dbReference type="ARBA" id="ARBA00004571"/>
    </source>
</evidence>
<evidence type="ECO:0000256" key="4">
    <source>
        <dbReference type="ARBA" id="ARBA00022452"/>
    </source>
</evidence>
<keyword evidence="7 12" id="KW-0798">TonB box</keyword>
<protein>
    <submittedName>
        <fullName evidence="16">TonB-dependent receptor</fullName>
    </submittedName>
</protein>
<feature type="chain" id="PRO_5041666825" evidence="13">
    <location>
        <begin position="28"/>
        <end position="668"/>
    </location>
</feature>
<dbReference type="KEGG" id="pais:PFX98_15325"/>
<dbReference type="EMBL" id="CP116346">
    <property type="protein sequence ID" value="WIT10283.1"/>
    <property type="molecule type" value="Genomic_DNA"/>
</dbReference>
<evidence type="ECO:0000256" key="2">
    <source>
        <dbReference type="ARBA" id="ARBA00009810"/>
    </source>
</evidence>
<evidence type="ECO:0000256" key="12">
    <source>
        <dbReference type="RuleBase" id="RU003357"/>
    </source>
</evidence>
<keyword evidence="10 11" id="KW-0998">Cell outer membrane</keyword>
<dbReference type="PROSITE" id="PS52016">
    <property type="entry name" value="TONB_DEPENDENT_REC_3"/>
    <property type="match status" value="1"/>
</dbReference>
<sequence length="668" mass="74732">MNDRVSVPGLALGLALALGLSGPAAWGQNAAAEEPPSLEELLRQGLSEVPRDIEVSTATRFAQGATRAPALTHVLTAADIQSYGLRHMADILRLLPGLQVSSNTVFTYVGARGLGRPGDYNTRLLFLLDGRRINENVHDAGFVGGEFPVEADQIERVEFTPGPGSALYGNNAFFGVINIVTKRADKLSGLELRASAASHRYGELRASTGGRLHEGGLEWGAWVSGYERPELELPPYVGPRTTPQYLPRDWDRGGKFGAYLSWQGLTLRLGHVERLRGTPTVLDRLPQLQLDQRRAALRDSFASVALERTLGEDWDLWLSLSTQRFLFRDDDPYRDEQGLRQQFRSDNLGRWSIAEARLGTQRWAGHYLSLGVEYQHDAQQRISYGNVGEPEWGAFWGNDRRWGLFIQDEWRVASQHTLVLGLRRDDAVEAGKSLNPRAAWVWALREDATLRLAYGSAFRGANLYEFQVNALYEREQPRRERIRTLELSLDHALTRQWRYQVSVYQSRLHDLITASGAQGIFENATPVRSRGLDLALQGQWAGGQRGELSWSLQQSRDAEGQRLSNSPRQLLKARWSMPVLPQVLRQDLRLGLQALALSRHDTPALPQPGYALLHANLLWQPDHATDVALGIYNLADKRVIERADPGSGPGEKQEGRMLQLSLTRRFGS</sequence>
<dbReference type="Proteomes" id="UP001177769">
    <property type="component" value="Chromosome"/>
</dbReference>
<organism evidence="16 17">
    <name type="scientific">Paucibacter sediminis</name>
    <dbReference type="NCBI Taxonomy" id="3019553"/>
    <lineage>
        <taxon>Bacteria</taxon>
        <taxon>Pseudomonadati</taxon>
        <taxon>Pseudomonadota</taxon>
        <taxon>Betaproteobacteria</taxon>
        <taxon>Burkholderiales</taxon>
        <taxon>Sphaerotilaceae</taxon>
        <taxon>Roseateles</taxon>
    </lineage>
</organism>
<keyword evidence="3 11" id="KW-0813">Transport</keyword>
<evidence type="ECO:0000259" key="14">
    <source>
        <dbReference type="Pfam" id="PF00593"/>
    </source>
</evidence>
<keyword evidence="8 11" id="KW-0472">Membrane</keyword>
<dbReference type="AlphaFoldDB" id="A0AA95SJR7"/>
<dbReference type="Pfam" id="PF00593">
    <property type="entry name" value="TonB_dep_Rec_b-barrel"/>
    <property type="match status" value="1"/>
</dbReference>
<gene>
    <name evidence="16" type="ORF">PFX98_15325</name>
</gene>
<dbReference type="GO" id="GO:0015344">
    <property type="term" value="F:siderophore uptake transmembrane transporter activity"/>
    <property type="evidence" value="ECO:0007669"/>
    <property type="project" value="TreeGrafter"/>
</dbReference>
<evidence type="ECO:0000256" key="5">
    <source>
        <dbReference type="ARBA" id="ARBA00022692"/>
    </source>
</evidence>
<feature type="signal peptide" evidence="13">
    <location>
        <begin position="1"/>
        <end position="27"/>
    </location>
</feature>
<evidence type="ECO:0000256" key="3">
    <source>
        <dbReference type="ARBA" id="ARBA00022448"/>
    </source>
</evidence>
<dbReference type="InterPro" id="IPR039426">
    <property type="entry name" value="TonB-dep_rcpt-like"/>
</dbReference>
<accession>A0AA95SJR7</accession>
<dbReference type="GO" id="GO:0009279">
    <property type="term" value="C:cell outer membrane"/>
    <property type="evidence" value="ECO:0007669"/>
    <property type="project" value="UniProtKB-SubCell"/>
</dbReference>
<evidence type="ECO:0000256" key="10">
    <source>
        <dbReference type="ARBA" id="ARBA00023237"/>
    </source>
</evidence>
<reference evidence="16" key="1">
    <citation type="submission" date="2023-01" db="EMBL/GenBank/DDBJ databases">
        <title>Whole genome sequence of Paucibacter sp. S2-9 isolated from pond sediment.</title>
        <authorList>
            <person name="Jung J.Y."/>
        </authorList>
    </citation>
    <scope>NUCLEOTIDE SEQUENCE</scope>
    <source>
        <strain evidence="16">S2-9</strain>
    </source>
</reference>